<reference evidence="7" key="1">
    <citation type="journal article" date="2024" name="Int. J. Syst. Evol. Microbiol.">
        <title>Brooklawnia propionicigenes sp. nov., a facultatively anaerobic, propionate-producing bacterium isolated from a methanogenic reactor treating waste from cattle farms.</title>
        <authorList>
            <person name="Akita Y."/>
            <person name="Ueki A."/>
            <person name="Tonouchi A."/>
            <person name="Sugawara Y."/>
            <person name="Honma S."/>
            <person name="Kaku N."/>
            <person name="Ueki K."/>
        </authorList>
    </citation>
    <scope>NUCLEOTIDE SEQUENCE</scope>
    <source>
        <strain evidence="7">SH051</strain>
    </source>
</reference>
<keyword evidence="1 5" id="KW-0547">Nucleotide-binding</keyword>
<dbReference type="GO" id="GO:0003677">
    <property type="term" value="F:DNA binding"/>
    <property type="evidence" value="ECO:0007669"/>
    <property type="project" value="InterPro"/>
</dbReference>
<dbReference type="Gene3D" id="3.40.50.300">
    <property type="entry name" value="P-loop containing nucleotide triphosphate hydrolases"/>
    <property type="match status" value="2"/>
</dbReference>
<dbReference type="PANTHER" id="PTHR11070">
    <property type="entry name" value="UVRD / RECB / PCRA DNA HELICASE FAMILY MEMBER"/>
    <property type="match status" value="1"/>
</dbReference>
<protein>
    <recommendedName>
        <fullName evidence="6">UvrD-like helicase ATP-binding domain-containing protein</fullName>
    </recommendedName>
</protein>
<dbReference type="InterPro" id="IPR000212">
    <property type="entry name" value="DNA_helicase_UvrD/REP"/>
</dbReference>
<dbReference type="EMBL" id="AP028056">
    <property type="protein sequence ID" value="BEH02608.1"/>
    <property type="molecule type" value="Genomic_DNA"/>
</dbReference>
<proteinExistence type="predicted"/>
<organism evidence="7 8">
    <name type="scientific">Brooklawnia propionicigenes</name>
    <dbReference type="NCBI Taxonomy" id="3041175"/>
    <lineage>
        <taxon>Bacteria</taxon>
        <taxon>Bacillati</taxon>
        <taxon>Actinomycetota</taxon>
        <taxon>Actinomycetes</taxon>
        <taxon>Propionibacteriales</taxon>
        <taxon>Propionibacteriaceae</taxon>
        <taxon>Brooklawnia</taxon>
    </lineage>
</organism>
<dbReference type="KEGG" id="broo:brsh051_18890"/>
<dbReference type="GO" id="GO:0000725">
    <property type="term" value="P:recombinational repair"/>
    <property type="evidence" value="ECO:0007669"/>
    <property type="project" value="TreeGrafter"/>
</dbReference>
<dbReference type="GO" id="GO:0005829">
    <property type="term" value="C:cytosol"/>
    <property type="evidence" value="ECO:0007669"/>
    <property type="project" value="TreeGrafter"/>
</dbReference>
<dbReference type="AlphaFoldDB" id="A0AAN0MH27"/>
<dbReference type="Pfam" id="PF13245">
    <property type="entry name" value="AAA_19"/>
    <property type="match status" value="1"/>
</dbReference>
<accession>A0AAN0MH27</accession>
<dbReference type="GO" id="GO:0043138">
    <property type="term" value="F:3'-5' DNA helicase activity"/>
    <property type="evidence" value="ECO:0007669"/>
    <property type="project" value="TreeGrafter"/>
</dbReference>
<name>A0AAN0MH27_9ACTN</name>
<sequence>MPEYIAIDDARVQLHRAVPGPLTGRVRMRYPGDDEDDSFYVGPTHARIDLGGGRETQVVSWVAPAAAAFFERHYEAGLVKVRRHLDSDGHDLTRAWDEWLTDPDGIAFDGDPVAQTEEPGTASTAEDALRERLLAPRTPLTALLGMLQPEQYALVAADPTSSLVVQGHAGTGKTVVATHRAAWLTHAEREQRLRNVLLLGPTPTWASHIAPVISELATPDTVIVRSFGQVLAQVLSANSNPPHKPSRSADVVHATSEQLGRTLATVVANQLRTDPELTPAKAYTAFLKTNRVAPPSGTRQDFLEWREALPRRFDEALADDRLWPLLAYLVVLLGEPEGHAHVIVDEAQDLRPLELMVLARLNAGSWTLIGDMRQRRTSHTPGSWKRVCKLLGIDDSPEEQLSGGYRSTQAIIDFAGSLLPRSAARRNPAMLGAGTPPRVVNASAAEPSLPQVVLDEAILLVDAHPDGTVAVITELVEEVANCAYDHGWQTEGSQIWTDDHGRRFSLLSSEQARGLEFDAVVVAEPAAFRERAGDFGPLYTALTRANLELTVVHRRSLPPPLIRYIREHSDRF</sequence>
<dbReference type="GO" id="GO:0005524">
    <property type="term" value="F:ATP binding"/>
    <property type="evidence" value="ECO:0007669"/>
    <property type="project" value="UniProtKB-UniRule"/>
</dbReference>
<gene>
    <name evidence="7" type="ORF">brsh051_18890</name>
</gene>
<dbReference type="GO" id="GO:0016787">
    <property type="term" value="F:hydrolase activity"/>
    <property type="evidence" value="ECO:0007669"/>
    <property type="project" value="UniProtKB-UniRule"/>
</dbReference>
<dbReference type="PROSITE" id="PS51198">
    <property type="entry name" value="UVRD_HELICASE_ATP_BIND"/>
    <property type="match status" value="1"/>
</dbReference>
<keyword evidence="2 5" id="KW-0378">Hydrolase</keyword>
<dbReference type="PANTHER" id="PTHR11070:SF45">
    <property type="entry name" value="DNA 3'-5' HELICASE"/>
    <property type="match status" value="1"/>
</dbReference>
<keyword evidence="4 5" id="KW-0067">ATP-binding</keyword>
<dbReference type="Proteomes" id="UP001431656">
    <property type="component" value="Chromosome"/>
</dbReference>
<evidence type="ECO:0000259" key="6">
    <source>
        <dbReference type="PROSITE" id="PS51198"/>
    </source>
</evidence>
<keyword evidence="3 5" id="KW-0347">Helicase</keyword>
<evidence type="ECO:0000256" key="1">
    <source>
        <dbReference type="ARBA" id="ARBA00022741"/>
    </source>
</evidence>
<feature type="binding site" evidence="5">
    <location>
        <begin position="167"/>
        <end position="174"/>
    </location>
    <ligand>
        <name>ATP</name>
        <dbReference type="ChEBI" id="CHEBI:30616"/>
    </ligand>
</feature>
<feature type="domain" description="UvrD-like helicase ATP-binding" evidence="6">
    <location>
        <begin position="146"/>
        <end position="408"/>
    </location>
</feature>
<evidence type="ECO:0000313" key="8">
    <source>
        <dbReference type="Proteomes" id="UP001431656"/>
    </source>
</evidence>
<dbReference type="InterPro" id="IPR027417">
    <property type="entry name" value="P-loop_NTPase"/>
</dbReference>
<dbReference type="InterPro" id="IPR014016">
    <property type="entry name" value="UvrD-like_ATP-bd"/>
</dbReference>
<evidence type="ECO:0000256" key="3">
    <source>
        <dbReference type="ARBA" id="ARBA00022806"/>
    </source>
</evidence>
<evidence type="ECO:0000256" key="2">
    <source>
        <dbReference type="ARBA" id="ARBA00022801"/>
    </source>
</evidence>
<evidence type="ECO:0000313" key="7">
    <source>
        <dbReference type="EMBL" id="BEH02608.1"/>
    </source>
</evidence>
<evidence type="ECO:0000256" key="4">
    <source>
        <dbReference type="ARBA" id="ARBA00022840"/>
    </source>
</evidence>
<dbReference type="SUPFAM" id="SSF52540">
    <property type="entry name" value="P-loop containing nucleoside triphosphate hydrolases"/>
    <property type="match status" value="1"/>
</dbReference>
<keyword evidence="8" id="KW-1185">Reference proteome</keyword>
<evidence type="ECO:0000256" key="5">
    <source>
        <dbReference type="PROSITE-ProRule" id="PRU00560"/>
    </source>
</evidence>